<keyword evidence="10" id="KW-1185">Reference proteome</keyword>
<dbReference type="EnsemblPlants" id="KEH36494">
    <property type="protein sequence ID" value="KEH36494"/>
    <property type="gene ID" value="MTR_2g011560"/>
</dbReference>
<comment type="similarity">
    <text evidence="2">Belongs to the SLC29A/ENT transporter (TC 2.A.57) family.</text>
</comment>
<name>A0A072V3B0_MEDTR</name>
<evidence type="ECO:0000256" key="5">
    <source>
        <dbReference type="ARBA" id="ARBA00022989"/>
    </source>
</evidence>
<dbReference type="GO" id="GO:0005337">
    <property type="term" value="F:nucleoside transmembrane transporter activity"/>
    <property type="evidence" value="ECO:0007669"/>
    <property type="project" value="InterPro"/>
</dbReference>
<dbReference type="Proteomes" id="UP000002051">
    <property type="component" value="Chromosome 2"/>
</dbReference>
<keyword evidence="4 7" id="KW-0812">Transmembrane</keyword>
<evidence type="ECO:0000256" key="1">
    <source>
        <dbReference type="ARBA" id="ARBA00004141"/>
    </source>
</evidence>
<evidence type="ECO:0000256" key="6">
    <source>
        <dbReference type="ARBA" id="ARBA00023136"/>
    </source>
</evidence>
<dbReference type="HOGENOM" id="CLU_2041502_0_0_1"/>
<evidence type="ECO:0000313" key="8">
    <source>
        <dbReference type="EMBL" id="KEH36494.1"/>
    </source>
</evidence>
<evidence type="ECO:0000256" key="2">
    <source>
        <dbReference type="ARBA" id="ARBA00007965"/>
    </source>
</evidence>
<dbReference type="PANTHER" id="PTHR10332">
    <property type="entry name" value="EQUILIBRATIVE NUCLEOSIDE TRANSPORTER"/>
    <property type="match status" value="1"/>
</dbReference>
<accession>A0A072V3B0</accession>
<evidence type="ECO:0000256" key="3">
    <source>
        <dbReference type="ARBA" id="ARBA00022448"/>
    </source>
</evidence>
<evidence type="ECO:0000256" key="7">
    <source>
        <dbReference type="SAM" id="Phobius"/>
    </source>
</evidence>
<reference evidence="9" key="3">
    <citation type="submission" date="2015-04" db="UniProtKB">
        <authorList>
            <consortium name="EnsemblPlants"/>
        </authorList>
    </citation>
    <scope>IDENTIFICATION</scope>
    <source>
        <strain evidence="9">cv. Jemalong A17</strain>
    </source>
</reference>
<evidence type="ECO:0000313" key="10">
    <source>
        <dbReference type="Proteomes" id="UP000002051"/>
    </source>
</evidence>
<dbReference type="STRING" id="3880.A0A072V3B0"/>
<sequence>MTLSSTSSSNLVFLSVLTLSQVLFFGISIFFELLCIILYAIYFPKLSIVEYYCSKAAPEGLKTVSADLTVDGIQDEISQQVMYTLVLIAVFNVSDLISRSYSPPQIPEVGIKKVLTRSNSF</sequence>
<dbReference type="PANTHER" id="PTHR10332:SF38">
    <property type="entry name" value="EQUILIBRATIVE NUCLEOTIDE TRANSPORTER 3-RELATED"/>
    <property type="match status" value="1"/>
</dbReference>
<keyword evidence="5 7" id="KW-1133">Transmembrane helix</keyword>
<dbReference type="EMBL" id="CM001218">
    <property type="protein sequence ID" value="KEH36494.1"/>
    <property type="molecule type" value="Genomic_DNA"/>
</dbReference>
<protein>
    <submittedName>
        <fullName evidence="8">Transmembrane protein, putative</fullName>
    </submittedName>
</protein>
<evidence type="ECO:0000256" key="4">
    <source>
        <dbReference type="ARBA" id="ARBA00022692"/>
    </source>
</evidence>
<comment type="subcellular location">
    <subcellularLocation>
        <location evidence="1">Membrane</location>
        <topology evidence="1">Multi-pass membrane protein</topology>
    </subcellularLocation>
</comment>
<keyword evidence="3" id="KW-0813">Transport</keyword>
<organism evidence="8 10">
    <name type="scientific">Medicago truncatula</name>
    <name type="common">Barrel medic</name>
    <name type="synonym">Medicago tribuloides</name>
    <dbReference type="NCBI Taxonomy" id="3880"/>
    <lineage>
        <taxon>Eukaryota</taxon>
        <taxon>Viridiplantae</taxon>
        <taxon>Streptophyta</taxon>
        <taxon>Embryophyta</taxon>
        <taxon>Tracheophyta</taxon>
        <taxon>Spermatophyta</taxon>
        <taxon>Magnoliopsida</taxon>
        <taxon>eudicotyledons</taxon>
        <taxon>Gunneridae</taxon>
        <taxon>Pentapetalae</taxon>
        <taxon>rosids</taxon>
        <taxon>fabids</taxon>
        <taxon>Fabales</taxon>
        <taxon>Fabaceae</taxon>
        <taxon>Papilionoideae</taxon>
        <taxon>50 kb inversion clade</taxon>
        <taxon>NPAAA clade</taxon>
        <taxon>Hologalegina</taxon>
        <taxon>IRL clade</taxon>
        <taxon>Trifolieae</taxon>
        <taxon>Medicago</taxon>
    </lineage>
</organism>
<gene>
    <name evidence="8" type="ordered locus">MTR_2g011560</name>
</gene>
<dbReference type="InterPro" id="IPR002259">
    <property type="entry name" value="Eqnu_transpt"/>
</dbReference>
<reference evidence="8 10" key="1">
    <citation type="journal article" date="2011" name="Nature">
        <title>The Medicago genome provides insight into the evolution of rhizobial symbioses.</title>
        <authorList>
            <person name="Young N.D."/>
            <person name="Debelle F."/>
            <person name="Oldroyd G.E."/>
            <person name="Geurts R."/>
            <person name="Cannon S.B."/>
            <person name="Udvardi M.K."/>
            <person name="Benedito V.A."/>
            <person name="Mayer K.F."/>
            <person name="Gouzy J."/>
            <person name="Schoof H."/>
            <person name="Van de Peer Y."/>
            <person name="Proost S."/>
            <person name="Cook D.R."/>
            <person name="Meyers B.C."/>
            <person name="Spannagl M."/>
            <person name="Cheung F."/>
            <person name="De Mita S."/>
            <person name="Krishnakumar V."/>
            <person name="Gundlach H."/>
            <person name="Zhou S."/>
            <person name="Mudge J."/>
            <person name="Bharti A.K."/>
            <person name="Murray J.D."/>
            <person name="Naoumkina M.A."/>
            <person name="Rosen B."/>
            <person name="Silverstein K.A."/>
            <person name="Tang H."/>
            <person name="Rombauts S."/>
            <person name="Zhao P.X."/>
            <person name="Zhou P."/>
            <person name="Barbe V."/>
            <person name="Bardou P."/>
            <person name="Bechner M."/>
            <person name="Bellec A."/>
            <person name="Berger A."/>
            <person name="Berges H."/>
            <person name="Bidwell S."/>
            <person name="Bisseling T."/>
            <person name="Choisne N."/>
            <person name="Couloux A."/>
            <person name="Denny R."/>
            <person name="Deshpande S."/>
            <person name="Dai X."/>
            <person name="Doyle J.J."/>
            <person name="Dudez A.M."/>
            <person name="Farmer A.D."/>
            <person name="Fouteau S."/>
            <person name="Franken C."/>
            <person name="Gibelin C."/>
            <person name="Gish J."/>
            <person name="Goldstein S."/>
            <person name="Gonzalez A.J."/>
            <person name="Green P.J."/>
            <person name="Hallab A."/>
            <person name="Hartog M."/>
            <person name="Hua A."/>
            <person name="Humphray S.J."/>
            <person name="Jeong D.H."/>
            <person name="Jing Y."/>
            <person name="Jocker A."/>
            <person name="Kenton S.M."/>
            <person name="Kim D.J."/>
            <person name="Klee K."/>
            <person name="Lai H."/>
            <person name="Lang C."/>
            <person name="Lin S."/>
            <person name="Macmil S.L."/>
            <person name="Magdelenat G."/>
            <person name="Matthews L."/>
            <person name="McCorrison J."/>
            <person name="Monaghan E.L."/>
            <person name="Mun J.H."/>
            <person name="Najar F.Z."/>
            <person name="Nicholson C."/>
            <person name="Noirot C."/>
            <person name="O'Bleness M."/>
            <person name="Paule C.R."/>
            <person name="Poulain J."/>
            <person name="Prion F."/>
            <person name="Qin B."/>
            <person name="Qu C."/>
            <person name="Retzel E.F."/>
            <person name="Riddle C."/>
            <person name="Sallet E."/>
            <person name="Samain S."/>
            <person name="Samson N."/>
            <person name="Sanders I."/>
            <person name="Saurat O."/>
            <person name="Scarpelli C."/>
            <person name="Schiex T."/>
            <person name="Segurens B."/>
            <person name="Severin A.J."/>
            <person name="Sherrier D.J."/>
            <person name="Shi R."/>
            <person name="Sims S."/>
            <person name="Singer S.R."/>
            <person name="Sinharoy S."/>
            <person name="Sterck L."/>
            <person name="Viollet A."/>
            <person name="Wang B.B."/>
            <person name="Wang K."/>
            <person name="Wang M."/>
            <person name="Wang X."/>
            <person name="Warfsmann J."/>
            <person name="Weissenbach J."/>
            <person name="White D.D."/>
            <person name="White J.D."/>
            <person name="Wiley G.B."/>
            <person name="Wincker P."/>
            <person name="Xing Y."/>
            <person name="Yang L."/>
            <person name="Yao Z."/>
            <person name="Ying F."/>
            <person name="Zhai J."/>
            <person name="Zhou L."/>
            <person name="Zuber A."/>
            <person name="Denarie J."/>
            <person name="Dixon R.A."/>
            <person name="May G.D."/>
            <person name="Schwartz D.C."/>
            <person name="Rogers J."/>
            <person name="Quetier F."/>
            <person name="Town C.D."/>
            <person name="Roe B.A."/>
        </authorList>
    </citation>
    <scope>NUCLEOTIDE SEQUENCE [LARGE SCALE GENOMIC DNA]</scope>
    <source>
        <strain evidence="8">A17</strain>
        <strain evidence="9 10">cv. Jemalong A17</strain>
    </source>
</reference>
<proteinExistence type="inferred from homology"/>
<reference evidence="8 10" key="2">
    <citation type="journal article" date="2014" name="BMC Genomics">
        <title>An improved genome release (version Mt4.0) for the model legume Medicago truncatula.</title>
        <authorList>
            <person name="Tang H."/>
            <person name="Krishnakumar V."/>
            <person name="Bidwell S."/>
            <person name="Rosen B."/>
            <person name="Chan A."/>
            <person name="Zhou S."/>
            <person name="Gentzbittel L."/>
            <person name="Childs K.L."/>
            <person name="Yandell M."/>
            <person name="Gundlach H."/>
            <person name="Mayer K.F."/>
            <person name="Schwartz D.C."/>
            <person name="Town C.D."/>
        </authorList>
    </citation>
    <scope>GENOME REANNOTATION</scope>
    <source>
        <strain evidence="8">A17</strain>
        <strain evidence="9 10">cv. Jemalong A17</strain>
    </source>
</reference>
<dbReference type="AlphaFoldDB" id="A0A072V3B0"/>
<dbReference type="GO" id="GO:0016020">
    <property type="term" value="C:membrane"/>
    <property type="evidence" value="ECO:0007669"/>
    <property type="project" value="UniProtKB-SubCell"/>
</dbReference>
<feature type="transmembrane region" description="Helical" evidence="7">
    <location>
        <begin position="12"/>
        <end position="42"/>
    </location>
</feature>
<keyword evidence="6 7" id="KW-0472">Membrane</keyword>
<evidence type="ECO:0000313" key="9">
    <source>
        <dbReference type="EnsemblPlants" id="KEH36494"/>
    </source>
</evidence>